<feature type="domain" description="HTH marR-type" evidence="4">
    <location>
        <begin position="12"/>
        <end position="148"/>
    </location>
</feature>
<sequence length="149" mass="16000">MDITDEVVSEAAAQAARDVWVVLSRLRRRLAALDGAGDLSPAQASVLARLDKHGPASASELAVAEQVRPQSMAKIVIALEEAGLVARHPDPADGRRQVVTLTGLGGERRLGDLRARQAWLARAMQERGTPEQLRAVITAMELLDEVAHT</sequence>
<dbReference type="GO" id="GO:0003677">
    <property type="term" value="F:DNA binding"/>
    <property type="evidence" value="ECO:0007669"/>
    <property type="project" value="UniProtKB-KW"/>
</dbReference>
<dbReference type="InterPro" id="IPR036390">
    <property type="entry name" value="WH_DNA-bd_sf"/>
</dbReference>
<dbReference type="PANTHER" id="PTHR39515:SF2">
    <property type="entry name" value="HTH-TYPE TRANSCRIPTIONAL REGULATOR RV0880"/>
    <property type="match status" value="1"/>
</dbReference>
<dbReference type="PROSITE" id="PS50995">
    <property type="entry name" value="HTH_MARR_2"/>
    <property type="match status" value="1"/>
</dbReference>
<dbReference type="OrthoDB" id="3215377at2"/>
<dbReference type="InterPro" id="IPR036388">
    <property type="entry name" value="WH-like_DNA-bd_sf"/>
</dbReference>
<dbReference type="Proteomes" id="UP000199202">
    <property type="component" value="Unassembled WGS sequence"/>
</dbReference>
<keyword evidence="3" id="KW-0804">Transcription</keyword>
<evidence type="ECO:0000313" key="5">
    <source>
        <dbReference type="EMBL" id="SDK33437.1"/>
    </source>
</evidence>
<evidence type="ECO:0000313" key="6">
    <source>
        <dbReference type="Proteomes" id="UP000199202"/>
    </source>
</evidence>
<dbReference type="GO" id="GO:0003700">
    <property type="term" value="F:DNA-binding transcription factor activity"/>
    <property type="evidence" value="ECO:0007669"/>
    <property type="project" value="InterPro"/>
</dbReference>
<dbReference type="STRING" id="633440.SAMN05421869_115123"/>
<dbReference type="InterPro" id="IPR052526">
    <property type="entry name" value="HTH-type_Bedaq_tolerance"/>
</dbReference>
<dbReference type="Gene3D" id="1.10.10.10">
    <property type="entry name" value="Winged helix-like DNA-binding domain superfamily/Winged helix DNA-binding domain"/>
    <property type="match status" value="1"/>
</dbReference>
<evidence type="ECO:0000256" key="2">
    <source>
        <dbReference type="ARBA" id="ARBA00023125"/>
    </source>
</evidence>
<keyword evidence="1" id="KW-0805">Transcription regulation</keyword>
<keyword evidence="6" id="KW-1185">Reference proteome</keyword>
<evidence type="ECO:0000256" key="1">
    <source>
        <dbReference type="ARBA" id="ARBA00023015"/>
    </source>
</evidence>
<dbReference type="InterPro" id="IPR000835">
    <property type="entry name" value="HTH_MarR-typ"/>
</dbReference>
<dbReference type="PANTHER" id="PTHR39515">
    <property type="entry name" value="CONSERVED PROTEIN"/>
    <property type="match status" value="1"/>
</dbReference>
<dbReference type="PROSITE" id="PS01117">
    <property type="entry name" value="HTH_MARR_1"/>
    <property type="match status" value="1"/>
</dbReference>
<evidence type="ECO:0000256" key="3">
    <source>
        <dbReference type="ARBA" id="ARBA00023163"/>
    </source>
</evidence>
<keyword evidence="2 5" id="KW-0238">DNA-binding</keyword>
<reference evidence="5 6" key="1">
    <citation type="submission" date="2016-10" db="EMBL/GenBank/DDBJ databases">
        <authorList>
            <person name="de Groot N.N."/>
        </authorList>
    </citation>
    <scope>NUCLEOTIDE SEQUENCE [LARGE SCALE GENOMIC DNA]</scope>
    <source>
        <strain evidence="5 6">CGMCC 4.6533</strain>
    </source>
</reference>
<proteinExistence type="predicted"/>
<evidence type="ECO:0000259" key="4">
    <source>
        <dbReference type="PROSITE" id="PS50995"/>
    </source>
</evidence>
<dbReference type="RefSeq" id="WP_090939377.1">
    <property type="nucleotide sequence ID" value="NZ_FNDJ01000015.1"/>
</dbReference>
<dbReference type="Pfam" id="PF01047">
    <property type="entry name" value="MarR"/>
    <property type="match status" value="1"/>
</dbReference>
<gene>
    <name evidence="5" type="ORF">SAMN05421869_115123</name>
</gene>
<dbReference type="EMBL" id="FNDJ01000015">
    <property type="protein sequence ID" value="SDK33437.1"/>
    <property type="molecule type" value="Genomic_DNA"/>
</dbReference>
<dbReference type="AlphaFoldDB" id="A0A1G9B1N7"/>
<dbReference type="SUPFAM" id="SSF46785">
    <property type="entry name" value="Winged helix' DNA-binding domain"/>
    <property type="match status" value="1"/>
</dbReference>
<accession>A0A1G9B1N7</accession>
<organism evidence="5 6">
    <name type="scientific">Nonomuraea jiangxiensis</name>
    <dbReference type="NCBI Taxonomy" id="633440"/>
    <lineage>
        <taxon>Bacteria</taxon>
        <taxon>Bacillati</taxon>
        <taxon>Actinomycetota</taxon>
        <taxon>Actinomycetes</taxon>
        <taxon>Streptosporangiales</taxon>
        <taxon>Streptosporangiaceae</taxon>
        <taxon>Nonomuraea</taxon>
    </lineage>
</organism>
<dbReference type="InterPro" id="IPR023187">
    <property type="entry name" value="Tscrpt_reg_MarR-type_CS"/>
</dbReference>
<dbReference type="SMART" id="SM00347">
    <property type="entry name" value="HTH_MARR"/>
    <property type="match status" value="1"/>
</dbReference>
<name>A0A1G9B1N7_9ACTN</name>
<protein>
    <submittedName>
        <fullName evidence="5">DNA-binding transcriptional regulator, MarR family</fullName>
    </submittedName>
</protein>